<dbReference type="AlphaFoldDB" id="A0A0C5VZH8"/>
<proteinExistence type="predicted"/>
<evidence type="ECO:0000313" key="2">
    <source>
        <dbReference type="Proteomes" id="UP000032266"/>
    </source>
</evidence>
<accession>A0A0C5VZH8</accession>
<reference evidence="1 2" key="1">
    <citation type="submission" date="2014-01" db="EMBL/GenBank/DDBJ databases">
        <title>Full genme sequencing of cellulolytic bacterium Gynuella sunshinyii YC6258T gen. nov., sp. nov.</title>
        <authorList>
            <person name="Khan H."/>
            <person name="Chung E.J."/>
            <person name="Chung Y.R."/>
        </authorList>
    </citation>
    <scope>NUCLEOTIDE SEQUENCE [LARGE SCALE GENOMIC DNA]</scope>
    <source>
        <strain evidence="1 2">YC6258</strain>
    </source>
</reference>
<dbReference type="OrthoDB" id="9035707at2"/>
<evidence type="ECO:0008006" key="3">
    <source>
        <dbReference type="Google" id="ProtNLM"/>
    </source>
</evidence>
<dbReference type="STRING" id="1445510.YC6258_03783"/>
<dbReference type="KEGG" id="gsn:YC6258_03783"/>
<gene>
    <name evidence="1" type="ORF">YC6258_03783</name>
</gene>
<dbReference type="HOGENOM" id="CLU_2633129_0_0_6"/>
<sequence>MKQKLNDLDVVSFEVGLEMTPEKYSEMSGVPLGVLRGWMDRGHIPTVKRGKYRLIDGARLVIEARIRVDEAMKKGGK</sequence>
<organism evidence="1 2">
    <name type="scientific">Gynuella sunshinyii YC6258</name>
    <dbReference type="NCBI Taxonomy" id="1445510"/>
    <lineage>
        <taxon>Bacteria</taxon>
        <taxon>Pseudomonadati</taxon>
        <taxon>Pseudomonadota</taxon>
        <taxon>Gammaproteobacteria</taxon>
        <taxon>Oceanospirillales</taxon>
        <taxon>Saccharospirillaceae</taxon>
        <taxon>Gynuella</taxon>
    </lineage>
</organism>
<protein>
    <recommendedName>
        <fullName evidence="3">Helix-turn-helix domain-containing protein</fullName>
    </recommendedName>
</protein>
<dbReference type="Proteomes" id="UP000032266">
    <property type="component" value="Chromosome"/>
</dbReference>
<dbReference type="InterPro" id="IPR009061">
    <property type="entry name" value="DNA-bd_dom_put_sf"/>
</dbReference>
<name>A0A0C5VZH8_9GAMM</name>
<dbReference type="EMBL" id="CP007142">
    <property type="protein sequence ID" value="AJQ95819.1"/>
    <property type="molecule type" value="Genomic_DNA"/>
</dbReference>
<dbReference type="RefSeq" id="WP_052830366.1">
    <property type="nucleotide sequence ID" value="NZ_CP007142.1"/>
</dbReference>
<keyword evidence="2" id="KW-1185">Reference proteome</keyword>
<dbReference type="SUPFAM" id="SSF46955">
    <property type="entry name" value="Putative DNA-binding domain"/>
    <property type="match status" value="1"/>
</dbReference>
<evidence type="ECO:0000313" key="1">
    <source>
        <dbReference type="EMBL" id="AJQ95819.1"/>
    </source>
</evidence>